<evidence type="ECO:0000313" key="2">
    <source>
        <dbReference type="Proteomes" id="UP000487757"/>
    </source>
</evidence>
<sequence length="49" mass="5602">MKKLALGILMSTVSAIGYSQTTQYKYKVNFYGDTILAKRVSNLRITEER</sequence>
<comment type="caution">
    <text evidence="1">The sequence shown here is derived from an EMBL/GenBank/DDBJ whole genome shotgun (WGS) entry which is preliminary data.</text>
</comment>
<gene>
    <name evidence="1" type="ORF">GJU39_03565</name>
</gene>
<dbReference type="EMBL" id="WKKH01000004">
    <property type="protein sequence ID" value="MRX75157.1"/>
    <property type="molecule type" value="Genomic_DNA"/>
</dbReference>
<name>A0A7K0FU69_9SPHI</name>
<keyword evidence="2" id="KW-1185">Reference proteome</keyword>
<organism evidence="1 2">
    <name type="scientific">Pedobacter petrophilus</name>
    <dbReference type="NCBI Taxonomy" id="1908241"/>
    <lineage>
        <taxon>Bacteria</taxon>
        <taxon>Pseudomonadati</taxon>
        <taxon>Bacteroidota</taxon>
        <taxon>Sphingobacteriia</taxon>
        <taxon>Sphingobacteriales</taxon>
        <taxon>Sphingobacteriaceae</taxon>
        <taxon>Pedobacter</taxon>
    </lineage>
</organism>
<evidence type="ECO:0000313" key="1">
    <source>
        <dbReference type="EMBL" id="MRX75157.1"/>
    </source>
</evidence>
<dbReference type="AlphaFoldDB" id="A0A7K0FU69"/>
<proteinExistence type="predicted"/>
<dbReference type="OrthoDB" id="789204at2"/>
<protein>
    <submittedName>
        <fullName evidence="1">Uncharacterized protein</fullName>
    </submittedName>
</protein>
<accession>A0A7K0FU69</accession>
<dbReference type="RefSeq" id="WP_154279323.1">
    <property type="nucleotide sequence ID" value="NZ_JBHUJQ010000001.1"/>
</dbReference>
<dbReference type="Proteomes" id="UP000487757">
    <property type="component" value="Unassembled WGS sequence"/>
</dbReference>
<reference evidence="1 2" key="1">
    <citation type="submission" date="2019-11" db="EMBL/GenBank/DDBJ databases">
        <title>Pedobacter petrophilus genome.</title>
        <authorList>
            <person name="Feldbauer M.J."/>
            <person name="Newman J.D."/>
        </authorList>
    </citation>
    <scope>NUCLEOTIDE SEQUENCE [LARGE SCALE GENOMIC DNA]</scope>
    <source>
        <strain evidence="1 2">LMG 29686</strain>
    </source>
</reference>